<dbReference type="FunFam" id="3.40.50.2000:FF:000050">
    <property type="entry name" value="UDP-glucuronosyltransferase"/>
    <property type="match status" value="1"/>
</dbReference>
<keyword evidence="7" id="KW-1185">Reference proteome</keyword>
<comment type="subcellular location">
    <subcellularLocation>
        <location evidence="5">Membrane</location>
        <topology evidence="5">Single-pass membrane protein</topology>
    </subcellularLocation>
</comment>
<dbReference type="PANTHER" id="PTHR48043">
    <property type="entry name" value="EG:EG0003.4 PROTEIN-RELATED"/>
    <property type="match status" value="1"/>
</dbReference>
<reference evidence="6 7" key="1">
    <citation type="journal article" date="2017" name="BMC Biol.">
        <title>Genomic innovations, transcriptional plasticity and gene loss underlying the evolution and divergence of two highly polyphagous and invasive Helicoverpa pest species.</title>
        <authorList>
            <person name="Pearce S.L."/>
            <person name="Clarke D.F."/>
            <person name="East P.D."/>
            <person name="Elfekih S."/>
            <person name="Gordon K.H."/>
            <person name="Jermiin L.S."/>
            <person name="McGaughran A."/>
            <person name="Oakeshott J.G."/>
            <person name="Papanikolaou A."/>
            <person name="Perera O.P."/>
            <person name="Rane R.V."/>
            <person name="Richards S."/>
            <person name="Tay W.T."/>
            <person name="Walsh T.K."/>
            <person name="Anderson A."/>
            <person name="Anderson C.J."/>
            <person name="Asgari S."/>
            <person name="Board P.G."/>
            <person name="Bretschneider A."/>
            <person name="Campbell P.M."/>
            <person name="Chertemps T."/>
            <person name="Christeller J.T."/>
            <person name="Coppin C.W."/>
            <person name="Downes S.J."/>
            <person name="Duan G."/>
            <person name="Farnsworth C.A."/>
            <person name="Good R.T."/>
            <person name="Han L.B."/>
            <person name="Han Y.C."/>
            <person name="Hatje K."/>
            <person name="Horne I."/>
            <person name="Huang Y.P."/>
            <person name="Hughes D.S."/>
            <person name="Jacquin-Joly E."/>
            <person name="James W."/>
            <person name="Jhangiani S."/>
            <person name="Kollmar M."/>
            <person name="Kuwar S.S."/>
            <person name="Li S."/>
            <person name="Liu N.Y."/>
            <person name="Maibeche M.T."/>
            <person name="Miller J.R."/>
            <person name="Montagne N."/>
            <person name="Perry T."/>
            <person name="Qu J."/>
            <person name="Song S.V."/>
            <person name="Sutton G.G."/>
            <person name="Vogel H."/>
            <person name="Walenz B.P."/>
            <person name="Xu W."/>
            <person name="Zhang H.J."/>
            <person name="Zou Z."/>
            <person name="Batterham P."/>
            <person name="Edwards O.R."/>
            <person name="Feyereisen R."/>
            <person name="Gibbs R.A."/>
            <person name="Heckel D.G."/>
            <person name="McGrath A."/>
            <person name="Robin C."/>
            <person name="Scherer S.E."/>
            <person name="Worley K.C."/>
            <person name="Wu Y.D."/>
        </authorList>
    </citation>
    <scope>NUCLEOTIDE SEQUENCE [LARGE SCALE GENOMIC DNA]</scope>
    <source>
        <strain evidence="6">Harm_GR_Male_#8</strain>
        <tissue evidence="6">Whole organism</tissue>
    </source>
</reference>
<organism evidence="6 7">
    <name type="scientific">Helicoverpa armigera</name>
    <name type="common">Cotton bollworm</name>
    <name type="synonym">Heliothis armigera</name>
    <dbReference type="NCBI Taxonomy" id="29058"/>
    <lineage>
        <taxon>Eukaryota</taxon>
        <taxon>Metazoa</taxon>
        <taxon>Ecdysozoa</taxon>
        <taxon>Arthropoda</taxon>
        <taxon>Hexapoda</taxon>
        <taxon>Insecta</taxon>
        <taxon>Pterygota</taxon>
        <taxon>Neoptera</taxon>
        <taxon>Endopterygota</taxon>
        <taxon>Lepidoptera</taxon>
        <taxon>Glossata</taxon>
        <taxon>Ditrysia</taxon>
        <taxon>Noctuoidea</taxon>
        <taxon>Noctuidae</taxon>
        <taxon>Heliothinae</taxon>
        <taxon>Helicoverpa</taxon>
    </lineage>
</organism>
<keyword evidence="5" id="KW-0472">Membrane</keyword>
<evidence type="ECO:0000256" key="4">
    <source>
        <dbReference type="RuleBase" id="RU003718"/>
    </source>
</evidence>
<comment type="catalytic activity">
    <reaction evidence="5">
        <text>glucuronate acceptor + UDP-alpha-D-glucuronate = acceptor beta-D-glucuronoside + UDP + H(+)</text>
        <dbReference type="Rhea" id="RHEA:21032"/>
        <dbReference type="ChEBI" id="CHEBI:15378"/>
        <dbReference type="ChEBI" id="CHEBI:58052"/>
        <dbReference type="ChEBI" id="CHEBI:58223"/>
        <dbReference type="ChEBI" id="CHEBI:132367"/>
        <dbReference type="ChEBI" id="CHEBI:132368"/>
        <dbReference type="EC" id="2.4.1.17"/>
    </reaction>
</comment>
<evidence type="ECO:0000256" key="5">
    <source>
        <dbReference type="RuleBase" id="RU362059"/>
    </source>
</evidence>
<feature type="signal peptide" evidence="5">
    <location>
        <begin position="1"/>
        <end position="20"/>
    </location>
</feature>
<keyword evidence="5" id="KW-1133">Transmembrane helix</keyword>
<dbReference type="GO" id="GO:0015020">
    <property type="term" value="F:glucuronosyltransferase activity"/>
    <property type="evidence" value="ECO:0007669"/>
    <property type="project" value="UniProtKB-EC"/>
</dbReference>
<proteinExistence type="inferred from homology"/>
<evidence type="ECO:0000256" key="3">
    <source>
        <dbReference type="ARBA" id="ARBA00022679"/>
    </source>
</evidence>
<dbReference type="AlphaFoldDB" id="A0A2W1BEH1"/>
<gene>
    <name evidence="6" type="primary">HaOG200280</name>
    <name evidence="6" type="ORF">B5X24_HaOG200280</name>
</gene>
<feature type="transmembrane region" description="Helical" evidence="5">
    <location>
        <begin position="476"/>
        <end position="495"/>
    </location>
</feature>
<name>A0A2W1BEH1_HELAM</name>
<evidence type="ECO:0000313" key="6">
    <source>
        <dbReference type="EMBL" id="PZC71296.1"/>
    </source>
</evidence>
<keyword evidence="3 4" id="KW-0808">Transferase</keyword>
<dbReference type="CDD" id="cd03784">
    <property type="entry name" value="GT1_Gtf-like"/>
    <property type="match status" value="1"/>
</dbReference>
<dbReference type="EMBL" id="KZ150343">
    <property type="protein sequence ID" value="PZC71296.1"/>
    <property type="molecule type" value="Genomic_DNA"/>
</dbReference>
<dbReference type="InterPro" id="IPR035595">
    <property type="entry name" value="UDP_glycos_trans_CS"/>
</dbReference>
<feature type="non-terminal residue" evidence="6">
    <location>
        <position position="519"/>
    </location>
</feature>
<dbReference type="SUPFAM" id="SSF53756">
    <property type="entry name" value="UDP-Glycosyltransferase/glycogen phosphorylase"/>
    <property type="match status" value="1"/>
</dbReference>
<dbReference type="InterPro" id="IPR002213">
    <property type="entry name" value="UDP_glucos_trans"/>
</dbReference>
<feature type="chain" id="PRO_5015800188" description="UDP-glucuronosyltransferase" evidence="5">
    <location>
        <begin position="21"/>
        <end position="519"/>
    </location>
</feature>
<dbReference type="Pfam" id="PF00201">
    <property type="entry name" value="UDPGT"/>
    <property type="match status" value="1"/>
</dbReference>
<dbReference type="Proteomes" id="UP000249218">
    <property type="component" value="Unassembled WGS sequence"/>
</dbReference>
<comment type="similarity">
    <text evidence="1 4">Belongs to the UDP-glycosyltransferase family.</text>
</comment>
<accession>A0A2W1BEH1</accession>
<dbReference type="OrthoDB" id="5835829at2759"/>
<dbReference type="GO" id="GO:0016020">
    <property type="term" value="C:membrane"/>
    <property type="evidence" value="ECO:0007669"/>
    <property type="project" value="UniProtKB-SubCell"/>
</dbReference>
<keyword evidence="5" id="KW-0732">Signal</keyword>
<keyword evidence="2 4" id="KW-0328">Glycosyltransferase</keyword>
<dbReference type="EC" id="2.4.1.17" evidence="5"/>
<keyword evidence="5" id="KW-0812">Transmembrane</keyword>
<sequence>MVTMKLPLAVLLLCLSSTWAYKILFVFPAATRSNDVLGKGVVWALLKAGHEVTWAATYKQESHPNLTIIDLPEAKKIVDTFDPITMADNNNISMSFMKEHTVRICTATAQNAELRKVLVEKQFDAVMTTFYLNEYDAGYAAIQQVPWILFSTVNYHPMLELMVDEVRSIPTTPIVLMECETPMSLPRRWLNGLMYMFLTAYNWYDQPNQVAQYESMFSELAAKRGVPLPPFEEAKHNVSILLVNSHESLQNGYSSPPNVVNIAGYHISEHLAPLPKDLQELMDKSKNGVIFFSMGSILRAAGLDPKKRDALVKMFGKLPYTVIWKYEEPLDNLPPNVHIRPWLPQPTVLAHKNTVAFITHGGQSSTVEAIHAGMPVVVVPVGGDQPANAERAVRMGVALQVDYYKDTLADDLEVAVKELLGNEKYREKAKFLSKLFRTRPVPPAKLIPFYVELAIETKGAYHLRSLSLKYSWYERWMLDFVLAVLGVLAALAWLVKLSVTACVRRFSGKKQTANKKKKQ</sequence>
<evidence type="ECO:0000256" key="1">
    <source>
        <dbReference type="ARBA" id="ARBA00009995"/>
    </source>
</evidence>
<dbReference type="InterPro" id="IPR050271">
    <property type="entry name" value="UDP-glycosyltransferase"/>
</dbReference>
<dbReference type="PROSITE" id="PS00375">
    <property type="entry name" value="UDPGT"/>
    <property type="match status" value="1"/>
</dbReference>
<evidence type="ECO:0000313" key="7">
    <source>
        <dbReference type="Proteomes" id="UP000249218"/>
    </source>
</evidence>
<dbReference type="Gene3D" id="3.40.50.2000">
    <property type="entry name" value="Glycogen Phosphorylase B"/>
    <property type="match status" value="2"/>
</dbReference>
<evidence type="ECO:0000256" key="2">
    <source>
        <dbReference type="ARBA" id="ARBA00022676"/>
    </source>
</evidence>
<protein>
    <recommendedName>
        <fullName evidence="5">UDP-glucuronosyltransferase</fullName>
        <ecNumber evidence="5">2.4.1.17</ecNumber>
    </recommendedName>
</protein>
<dbReference type="PANTHER" id="PTHR48043:SF159">
    <property type="entry name" value="EG:EG0003.4 PROTEIN-RELATED"/>
    <property type="match status" value="1"/>
</dbReference>